<organism evidence="14 15">
    <name type="scientific">Stachybotrys elegans</name>
    <dbReference type="NCBI Taxonomy" id="80388"/>
    <lineage>
        <taxon>Eukaryota</taxon>
        <taxon>Fungi</taxon>
        <taxon>Dikarya</taxon>
        <taxon>Ascomycota</taxon>
        <taxon>Pezizomycotina</taxon>
        <taxon>Sordariomycetes</taxon>
        <taxon>Hypocreomycetidae</taxon>
        <taxon>Hypocreales</taxon>
        <taxon>Stachybotryaceae</taxon>
        <taxon>Stachybotrys</taxon>
    </lineage>
</organism>
<evidence type="ECO:0000256" key="7">
    <source>
        <dbReference type="ARBA" id="ARBA00022741"/>
    </source>
</evidence>
<evidence type="ECO:0000256" key="12">
    <source>
        <dbReference type="RuleBase" id="RU363036"/>
    </source>
</evidence>
<evidence type="ECO:0000256" key="2">
    <source>
        <dbReference type="ARBA" id="ARBA00005594"/>
    </source>
</evidence>
<comment type="subcellular location">
    <subcellularLocation>
        <location evidence="1">Cytoplasm</location>
    </subcellularLocation>
</comment>
<evidence type="ECO:0000256" key="8">
    <source>
        <dbReference type="ARBA" id="ARBA00022840"/>
    </source>
</evidence>
<protein>
    <recommendedName>
        <fullName evidence="4">Tryptophan--tRNA ligase, cytoplasmic</fullName>
        <ecNumber evidence="3">6.1.1.2</ecNumber>
    </recommendedName>
    <alternativeName>
        <fullName evidence="11">Tryptophanyl-tRNA synthetase</fullName>
    </alternativeName>
</protein>
<comment type="caution">
    <text evidence="14">The sequence shown here is derived from an EMBL/GenBank/DDBJ whole genome shotgun (WGS) entry which is preliminary data.</text>
</comment>
<accession>A0A8K0T3L6</accession>
<sequence length="487" mass="54397">MTDAQNTTTDGAPPAVEETAAAPQSTSKQDINPWSVSGEVGEDGKVKAIDYRKLVEDFGTSLIDDKLLERFEKVTGHKPHRFMRRQIVFSHRDLTTILDRYEKNQPFFLYTGRGPSSDSMHIGHTQVFDFVKWLQDVFDVPLIVMLTDDEKYLFSEKRTVEEVMGYSRTNAMDIIAIGFDPKKTFIFSDFEYVGGAFYRNIVRFAKRVTYNTAKAIFGFDGSSNIGKIHFASIQGATSFASSFPHIFGEDEKKTAAIPCLIPCAIDQDPYFRLTRDCAQGLHYAKPSLIHMRFLDALQGPGSKMSASDETSAIFLKDTAKQIKNKINKYAFSGGRETLEEHREKGGNADVDVAYQYLQFFLESDEELAQIKADYNSGKLLTGELKAMCIQHLQDYVLGFQERRSKVTDEVVNEFMASRPLEWVGNPKVPRADLVAPVTEGAGSEGAGDGKISKSQLKKQLKEQQIAQKKAEKEASKKAAADASQTTA</sequence>
<gene>
    <name evidence="14" type="ORF">B0I35DRAFT_419766</name>
</gene>
<dbReference type="Proteomes" id="UP000813444">
    <property type="component" value="Unassembled WGS sequence"/>
</dbReference>
<evidence type="ECO:0000256" key="10">
    <source>
        <dbReference type="ARBA" id="ARBA00023146"/>
    </source>
</evidence>
<evidence type="ECO:0000313" key="15">
    <source>
        <dbReference type="Proteomes" id="UP000813444"/>
    </source>
</evidence>
<dbReference type="Pfam" id="PF00579">
    <property type="entry name" value="tRNA-synt_1b"/>
    <property type="match status" value="1"/>
</dbReference>
<dbReference type="GO" id="GO:0005737">
    <property type="term" value="C:cytoplasm"/>
    <property type="evidence" value="ECO:0007669"/>
    <property type="project" value="UniProtKB-SubCell"/>
</dbReference>
<evidence type="ECO:0000256" key="5">
    <source>
        <dbReference type="ARBA" id="ARBA00022490"/>
    </source>
</evidence>
<comment type="similarity">
    <text evidence="2 12">Belongs to the class-I aminoacyl-tRNA synthetase family.</text>
</comment>
<dbReference type="CDD" id="cd00806">
    <property type="entry name" value="TrpRS_core"/>
    <property type="match status" value="1"/>
</dbReference>
<dbReference type="PROSITE" id="PS00178">
    <property type="entry name" value="AA_TRNA_LIGASE_I"/>
    <property type="match status" value="1"/>
</dbReference>
<dbReference type="Gene3D" id="1.10.240.10">
    <property type="entry name" value="Tyrosyl-Transfer RNA Synthetase"/>
    <property type="match status" value="1"/>
</dbReference>
<feature type="compositionally biased region" description="Low complexity" evidence="13">
    <location>
        <begin position="12"/>
        <end position="23"/>
    </location>
</feature>
<evidence type="ECO:0000256" key="6">
    <source>
        <dbReference type="ARBA" id="ARBA00022598"/>
    </source>
</evidence>
<feature type="compositionally biased region" description="Polar residues" evidence="13">
    <location>
        <begin position="24"/>
        <end position="35"/>
    </location>
</feature>
<dbReference type="InterPro" id="IPR002306">
    <property type="entry name" value="Trp-tRNA-ligase"/>
</dbReference>
<evidence type="ECO:0000256" key="13">
    <source>
        <dbReference type="SAM" id="MobiDB-lite"/>
    </source>
</evidence>
<evidence type="ECO:0000256" key="1">
    <source>
        <dbReference type="ARBA" id="ARBA00004496"/>
    </source>
</evidence>
<keyword evidence="8 12" id="KW-0067">ATP-binding</keyword>
<proteinExistence type="inferred from homology"/>
<keyword evidence="7 12" id="KW-0547">Nucleotide-binding</keyword>
<dbReference type="GO" id="GO:0004830">
    <property type="term" value="F:tryptophan-tRNA ligase activity"/>
    <property type="evidence" value="ECO:0007669"/>
    <property type="project" value="UniProtKB-EC"/>
</dbReference>
<dbReference type="FunFam" id="1.10.240.10:FF:000003">
    <property type="entry name" value="Tryptophan--tRNA ligase, cytoplasmic"/>
    <property type="match status" value="1"/>
</dbReference>
<feature type="region of interest" description="Disordered" evidence="13">
    <location>
        <begin position="438"/>
        <end position="487"/>
    </location>
</feature>
<dbReference type="GO" id="GO:0006436">
    <property type="term" value="P:tryptophanyl-tRNA aminoacylation"/>
    <property type="evidence" value="ECO:0007669"/>
    <property type="project" value="InterPro"/>
</dbReference>
<dbReference type="FunFam" id="3.40.50.620:FF:000033">
    <property type="entry name" value="tryptophan--tRNA ligase, cytoplasmic"/>
    <property type="match status" value="1"/>
</dbReference>
<evidence type="ECO:0000256" key="9">
    <source>
        <dbReference type="ARBA" id="ARBA00022917"/>
    </source>
</evidence>
<feature type="compositionally biased region" description="Polar residues" evidence="13">
    <location>
        <begin position="1"/>
        <end position="10"/>
    </location>
</feature>
<dbReference type="Gene3D" id="3.40.50.620">
    <property type="entry name" value="HUPs"/>
    <property type="match status" value="1"/>
</dbReference>
<dbReference type="InterPro" id="IPR014729">
    <property type="entry name" value="Rossmann-like_a/b/a_fold"/>
</dbReference>
<dbReference type="AlphaFoldDB" id="A0A8K0T3L6"/>
<dbReference type="SUPFAM" id="SSF52374">
    <property type="entry name" value="Nucleotidylyl transferase"/>
    <property type="match status" value="1"/>
</dbReference>
<dbReference type="EMBL" id="JAGPNK010000001">
    <property type="protein sequence ID" value="KAH7329253.1"/>
    <property type="molecule type" value="Genomic_DNA"/>
</dbReference>
<evidence type="ECO:0000313" key="14">
    <source>
        <dbReference type="EMBL" id="KAH7329253.1"/>
    </source>
</evidence>
<keyword evidence="15" id="KW-1185">Reference proteome</keyword>
<dbReference type="NCBIfam" id="TIGR00233">
    <property type="entry name" value="trpS"/>
    <property type="match status" value="1"/>
</dbReference>
<dbReference type="PRINTS" id="PR01039">
    <property type="entry name" value="TRNASYNTHTRP"/>
</dbReference>
<keyword evidence="5" id="KW-0963">Cytoplasm</keyword>
<dbReference type="InterPro" id="IPR002305">
    <property type="entry name" value="aa-tRNA-synth_Ic"/>
</dbReference>
<keyword evidence="10 12" id="KW-0030">Aminoacyl-tRNA synthetase</keyword>
<evidence type="ECO:0000256" key="11">
    <source>
        <dbReference type="ARBA" id="ARBA00030268"/>
    </source>
</evidence>
<evidence type="ECO:0000256" key="3">
    <source>
        <dbReference type="ARBA" id="ARBA00013161"/>
    </source>
</evidence>
<keyword evidence="6 12" id="KW-0436">Ligase</keyword>
<feature type="compositionally biased region" description="Basic and acidic residues" evidence="13">
    <location>
        <begin position="468"/>
        <end position="479"/>
    </location>
</feature>
<dbReference type="EC" id="6.1.1.2" evidence="3"/>
<dbReference type="GO" id="GO:0005524">
    <property type="term" value="F:ATP binding"/>
    <property type="evidence" value="ECO:0007669"/>
    <property type="project" value="UniProtKB-KW"/>
</dbReference>
<name>A0A8K0T3L6_9HYPO</name>
<reference evidence="14" key="1">
    <citation type="journal article" date="2021" name="Nat. Commun.">
        <title>Genetic determinants of endophytism in the Arabidopsis root mycobiome.</title>
        <authorList>
            <person name="Mesny F."/>
            <person name="Miyauchi S."/>
            <person name="Thiergart T."/>
            <person name="Pickel B."/>
            <person name="Atanasova L."/>
            <person name="Karlsson M."/>
            <person name="Huettel B."/>
            <person name="Barry K.W."/>
            <person name="Haridas S."/>
            <person name="Chen C."/>
            <person name="Bauer D."/>
            <person name="Andreopoulos W."/>
            <person name="Pangilinan J."/>
            <person name="LaButti K."/>
            <person name="Riley R."/>
            <person name="Lipzen A."/>
            <person name="Clum A."/>
            <person name="Drula E."/>
            <person name="Henrissat B."/>
            <person name="Kohler A."/>
            <person name="Grigoriev I.V."/>
            <person name="Martin F.M."/>
            <person name="Hacquard S."/>
        </authorList>
    </citation>
    <scope>NUCLEOTIDE SEQUENCE</scope>
    <source>
        <strain evidence="14">MPI-CAGE-CH-0235</strain>
    </source>
</reference>
<dbReference type="PANTHER" id="PTHR10055">
    <property type="entry name" value="TRYPTOPHANYL-TRNA SYNTHETASE"/>
    <property type="match status" value="1"/>
</dbReference>
<dbReference type="InterPro" id="IPR001412">
    <property type="entry name" value="aa-tRNA-synth_I_CS"/>
</dbReference>
<dbReference type="PANTHER" id="PTHR10055:SF1">
    <property type="entry name" value="TRYPTOPHAN--TRNA LIGASE, CYTOPLASMIC"/>
    <property type="match status" value="1"/>
</dbReference>
<feature type="region of interest" description="Disordered" evidence="13">
    <location>
        <begin position="1"/>
        <end position="38"/>
    </location>
</feature>
<evidence type="ECO:0000256" key="4">
    <source>
        <dbReference type="ARBA" id="ARBA00013782"/>
    </source>
</evidence>
<dbReference type="OrthoDB" id="10261385at2759"/>
<keyword evidence="9 12" id="KW-0648">Protein biosynthesis</keyword>